<dbReference type="EMBL" id="RHLK01000006">
    <property type="protein sequence ID" value="MVP00410.1"/>
    <property type="molecule type" value="Genomic_DNA"/>
</dbReference>
<dbReference type="SUPFAM" id="SSF55469">
    <property type="entry name" value="FMN-dependent nitroreductase-like"/>
    <property type="match status" value="1"/>
</dbReference>
<evidence type="ECO:0000256" key="3">
    <source>
        <dbReference type="SAM" id="MobiDB-lite"/>
    </source>
</evidence>
<reference evidence="5 6" key="1">
    <citation type="journal article" date="2019" name="Microorganisms">
        <title>Paenibacillus lutrae sp. nov., A Chitinolytic Species Isolated from A River Otter in Castril Natural Park, Granada, Spain.</title>
        <authorList>
            <person name="Rodriguez M."/>
            <person name="Reina J.C."/>
            <person name="Bejar V."/>
            <person name="Llamas I."/>
        </authorList>
    </citation>
    <scope>NUCLEOTIDE SEQUENCE [LARGE SCALE GENOMIC DNA]</scope>
    <source>
        <strain evidence="5 6">N10</strain>
    </source>
</reference>
<organism evidence="5 6">
    <name type="scientific">Paenibacillus lutrae</name>
    <dbReference type="NCBI Taxonomy" id="2078573"/>
    <lineage>
        <taxon>Bacteria</taxon>
        <taxon>Bacillati</taxon>
        <taxon>Bacillota</taxon>
        <taxon>Bacilli</taxon>
        <taxon>Bacillales</taxon>
        <taxon>Paenibacillaceae</taxon>
        <taxon>Paenibacillus</taxon>
    </lineage>
</organism>
<dbReference type="InterPro" id="IPR029479">
    <property type="entry name" value="Nitroreductase"/>
</dbReference>
<gene>
    <name evidence="5" type="ORF">EDM21_12890</name>
</gene>
<dbReference type="OrthoDB" id="9782629at2"/>
<dbReference type="Pfam" id="PF00881">
    <property type="entry name" value="Nitroreductase"/>
    <property type="match status" value="1"/>
</dbReference>
<keyword evidence="6" id="KW-1185">Reference proteome</keyword>
<dbReference type="AlphaFoldDB" id="A0A7X3FIN4"/>
<feature type="domain" description="Nitroreductase" evidence="4">
    <location>
        <begin position="24"/>
        <end position="82"/>
    </location>
</feature>
<proteinExistence type="inferred from homology"/>
<evidence type="ECO:0000256" key="1">
    <source>
        <dbReference type="ARBA" id="ARBA00007118"/>
    </source>
</evidence>
<protein>
    <submittedName>
        <fullName evidence="5">Nitroreductase family protein</fullName>
    </submittedName>
</protein>
<evidence type="ECO:0000313" key="6">
    <source>
        <dbReference type="Proteomes" id="UP000490800"/>
    </source>
</evidence>
<accession>A0A7X3FIN4</accession>
<name>A0A7X3FIN4_9BACL</name>
<dbReference type="RefSeq" id="WP_157336061.1">
    <property type="nucleotide sequence ID" value="NZ_RHLK01000006.1"/>
</dbReference>
<evidence type="ECO:0000256" key="2">
    <source>
        <dbReference type="ARBA" id="ARBA00023002"/>
    </source>
</evidence>
<dbReference type="PANTHER" id="PTHR43673:SF10">
    <property type="entry name" value="NADH DEHYDROGENASE_NAD(P)H NITROREDUCTASE XCC3605-RELATED"/>
    <property type="match status" value="1"/>
</dbReference>
<dbReference type="CDD" id="cd02138">
    <property type="entry name" value="TdsD-like"/>
    <property type="match status" value="1"/>
</dbReference>
<comment type="caution">
    <text evidence="5">The sequence shown here is derived from an EMBL/GenBank/DDBJ whole genome shotgun (WGS) entry which is preliminary data.</text>
</comment>
<keyword evidence="2" id="KW-0560">Oxidoreductase</keyword>
<feature type="compositionally biased region" description="Basic and acidic residues" evidence="3">
    <location>
        <begin position="170"/>
        <end position="190"/>
    </location>
</feature>
<evidence type="ECO:0000313" key="5">
    <source>
        <dbReference type="EMBL" id="MVP00410.1"/>
    </source>
</evidence>
<feature type="region of interest" description="Disordered" evidence="3">
    <location>
        <begin position="170"/>
        <end position="201"/>
    </location>
</feature>
<dbReference type="Proteomes" id="UP000490800">
    <property type="component" value="Unassembled WGS sequence"/>
</dbReference>
<dbReference type="Gene3D" id="3.40.109.10">
    <property type="entry name" value="NADH Oxidase"/>
    <property type="match status" value="1"/>
</dbReference>
<evidence type="ECO:0000259" key="4">
    <source>
        <dbReference type="Pfam" id="PF00881"/>
    </source>
</evidence>
<dbReference type="PANTHER" id="PTHR43673">
    <property type="entry name" value="NAD(P)H NITROREDUCTASE YDGI-RELATED"/>
    <property type="match status" value="1"/>
</dbReference>
<comment type="similarity">
    <text evidence="1">Belongs to the nitroreductase family.</text>
</comment>
<dbReference type="GO" id="GO:0016491">
    <property type="term" value="F:oxidoreductase activity"/>
    <property type="evidence" value="ECO:0007669"/>
    <property type="project" value="UniProtKB-KW"/>
</dbReference>
<sequence length="201" mass="22628">MQDKHYEVQNTRHAAYDINPIFLNRWSPRAFIDKQISDEILLSLFEAARWAPSASNLQPWRYIVAQTKEEKQLFAEFILPANTEWCLNASVLALLISHTPTPSGGVNGSHAFDAGTSWGYLALEATRQGLSAHAMAGFDRDKARNLLHIPQEYEVHAVIAIGYHGNTESLSERNLEREQPSNRRSAEESLYKGTFGAAWTD</sequence>
<dbReference type="InterPro" id="IPR000415">
    <property type="entry name" value="Nitroreductase-like"/>
</dbReference>